<name>A0ABW9KM32_9BACT</name>
<keyword evidence="2" id="KW-1185">Reference proteome</keyword>
<dbReference type="EMBL" id="JBJYXY010000001">
    <property type="protein sequence ID" value="MFN2976850.1"/>
    <property type="molecule type" value="Genomic_DNA"/>
</dbReference>
<gene>
    <name evidence="1" type="ORF">ACK2TP_13855</name>
</gene>
<proteinExistence type="predicted"/>
<sequence>MTPSSDTLQARYAAMTDHEVLAEAAHADDLIPEAQAALDSEVQRRGLHLSPRLKQAEEPLPDPEQWVTVDRFRDLSTAIVARGALEAAGIPCFLRDENTVRLDWQISNFIGGMRLQVLQADREAALVVLNGLQNESNPEEEEDDPLAGDRCPFCGSTAIQRKEESFGLRTAMLWIFTLPLPRGRRYWQCDTCGRRFTEAELDRSESR</sequence>
<evidence type="ECO:0000313" key="2">
    <source>
        <dbReference type="Proteomes" id="UP001634747"/>
    </source>
</evidence>
<evidence type="ECO:0000313" key="1">
    <source>
        <dbReference type="EMBL" id="MFN2976850.1"/>
    </source>
</evidence>
<dbReference type="RefSeq" id="WP_263414965.1">
    <property type="nucleotide sequence ID" value="NZ_BAABBH010000001.1"/>
</dbReference>
<dbReference type="SUPFAM" id="SSF54913">
    <property type="entry name" value="GlnB-like"/>
    <property type="match status" value="1"/>
</dbReference>
<accession>A0ABW9KM32</accession>
<dbReference type="InterPro" id="IPR011322">
    <property type="entry name" value="N-reg_PII-like_a/b"/>
</dbReference>
<protein>
    <submittedName>
        <fullName evidence="1">DUF2007 domain-containing protein</fullName>
    </submittedName>
</protein>
<dbReference type="Proteomes" id="UP001634747">
    <property type="component" value="Unassembled WGS sequence"/>
</dbReference>
<comment type="caution">
    <text evidence="1">The sequence shown here is derived from an EMBL/GenBank/DDBJ whole genome shotgun (WGS) entry which is preliminary data.</text>
</comment>
<reference evidence="1 2" key="1">
    <citation type="submission" date="2024-12" db="EMBL/GenBank/DDBJ databases">
        <authorList>
            <person name="Lee Y."/>
        </authorList>
    </citation>
    <scope>NUCLEOTIDE SEQUENCE [LARGE SCALE GENOMIC DNA]</scope>
    <source>
        <strain evidence="1 2">03SUJ4</strain>
    </source>
</reference>
<dbReference type="Gene3D" id="3.30.70.790">
    <property type="entry name" value="UreE, C-terminal domain"/>
    <property type="match status" value="1"/>
</dbReference>
<organism evidence="1 2">
    <name type="scientific">Terriglobus aquaticus</name>
    <dbReference type="NCBI Taxonomy" id="940139"/>
    <lineage>
        <taxon>Bacteria</taxon>
        <taxon>Pseudomonadati</taxon>
        <taxon>Acidobacteriota</taxon>
        <taxon>Terriglobia</taxon>
        <taxon>Terriglobales</taxon>
        <taxon>Acidobacteriaceae</taxon>
        <taxon>Terriglobus</taxon>
    </lineage>
</organism>